<keyword evidence="4" id="KW-1185">Reference proteome</keyword>
<evidence type="ECO:0000313" key="3">
    <source>
        <dbReference type="EMBL" id="QKZ20374.1"/>
    </source>
</evidence>
<keyword evidence="2" id="KW-0472">Membrane</keyword>
<accession>A0A7H8TAD3</accession>
<evidence type="ECO:0000256" key="1">
    <source>
        <dbReference type="SAM" id="MobiDB-lite"/>
    </source>
</evidence>
<evidence type="ECO:0000256" key="2">
    <source>
        <dbReference type="SAM" id="Phobius"/>
    </source>
</evidence>
<dbReference type="Proteomes" id="UP000509418">
    <property type="component" value="Chromosome"/>
</dbReference>
<dbReference type="AlphaFoldDB" id="A0A7H8TAD3"/>
<keyword evidence="2" id="KW-1133">Transmembrane helix</keyword>
<feature type="transmembrane region" description="Helical" evidence="2">
    <location>
        <begin position="12"/>
        <end position="34"/>
    </location>
</feature>
<feature type="region of interest" description="Disordered" evidence="1">
    <location>
        <begin position="40"/>
        <end position="69"/>
    </location>
</feature>
<feature type="compositionally biased region" description="Low complexity" evidence="1">
    <location>
        <begin position="44"/>
        <end position="65"/>
    </location>
</feature>
<reference evidence="3 4" key="1">
    <citation type="submission" date="2020-06" db="EMBL/GenBank/DDBJ databases">
        <title>Genome mining for natural products.</title>
        <authorList>
            <person name="Zhang B."/>
            <person name="Shi J."/>
            <person name="Ge H."/>
        </authorList>
    </citation>
    <scope>NUCLEOTIDE SEQUENCE [LARGE SCALE GENOMIC DNA]</scope>
    <source>
        <strain evidence="3 4">NA02069</strain>
    </source>
</reference>
<sequence>MDATDRKARRARLRLAGAAIVVLGVLAAGGYLAVDSFNGDGDEPSSANASGQPSASSSSPAASAAERMTPGKAQALPLLAPKKAQDGAPLGFPENGLGAISAAVAYWEEYSWLDDSLARKQLGVLVSPDSPQTIDKQISEIHRVREGIGLPPSGPAPADVTFTTVVTAVRGKSMVKDGSVVQIWLQYDRYATQADGGGDDSPLKNQTVDVIMKWQNGEWRITQEPQYVKLRKFPVAYDPNSVPARQDGWWRVSDAN</sequence>
<name>A0A7H8TAD3_STRCX</name>
<proteinExistence type="predicted"/>
<protein>
    <submittedName>
        <fullName evidence="3">Uncharacterized protein</fullName>
    </submittedName>
</protein>
<organism evidence="3 4">
    <name type="scientific">Streptomyces chartreusis</name>
    <dbReference type="NCBI Taxonomy" id="1969"/>
    <lineage>
        <taxon>Bacteria</taxon>
        <taxon>Bacillati</taxon>
        <taxon>Actinomycetota</taxon>
        <taxon>Actinomycetes</taxon>
        <taxon>Kitasatosporales</taxon>
        <taxon>Streptomycetaceae</taxon>
        <taxon>Streptomyces</taxon>
    </lineage>
</organism>
<gene>
    <name evidence="3" type="ORF">HUT05_25305</name>
</gene>
<keyword evidence="2" id="KW-0812">Transmembrane</keyword>
<dbReference type="RefSeq" id="WP_176576434.1">
    <property type="nucleotide sequence ID" value="NZ_CBDRGH010000036.1"/>
</dbReference>
<dbReference type="EMBL" id="CP056041">
    <property type="protein sequence ID" value="QKZ20374.1"/>
    <property type="molecule type" value="Genomic_DNA"/>
</dbReference>
<evidence type="ECO:0000313" key="4">
    <source>
        <dbReference type="Proteomes" id="UP000509418"/>
    </source>
</evidence>